<name>A0ABR4KRT9_9EURO</name>
<protein>
    <submittedName>
        <fullName evidence="1">Uncharacterized protein</fullName>
    </submittedName>
</protein>
<dbReference type="GeneID" id="98164157"/>
<gene>
    <name evidence="1" type="ORF">BJX68DRAFT_33709</name>
</gene>
<organism evidence="1 2">
    <name type="scientific">Aspergillus pseudodeflectus</name>
    <dbReference type="NCBI Taxonomy" id="176178"/>
    <lineage>
        <taxon>Eukaryota</taxon>
        <taxon>Fungi</taxon>
        <taxon>Dikarya</taxon>
        <taxon>Ascomycota</taxon>
        <taxon>Pezizomycotina</taxon>
        <taxon>Eurotiomycetes</taxon>
        <taxon>Eurotiomycetidae</taxon>
        <taxon>Eurotiales</taxon>
        <taxon>Aspergillaceae</taxon>
        <taxon>Aspergillus</taxon>
        <taxon>Aspergillus subgen. Nidulantes</taxon>
    </lineage>
</organism>
<accession>A0ABR4KRT9</accession>
<sequence>MPNLAVCLQHDHRSATVHSPQYPLDGSETSFSFLAPTLYTHFLCGQYALLLLDMPFSRYIFNPHSQHGTRLKSPISCPNVHHSREDLLIRYQRQFLRLDLVRYRYNWTSFVHIDLCTHA</sequence>
<evidence type="ECO:0000313" key="2">
    <source>
        <dbReference type="Proteomes" id="UP001610444"/>
    </source>
</evidence>
<proteinExistence type="predicted"/>
<dbReference type="RefSeq" id="XP_070901611.1">
    <property type="nucleotide sequence ID" value="XM_071048993.1"/>
</dbReference>
<evidence type="ECO:0000313" key="1">
    <source>
        <dbReference type="EMBL" id="KAL2854747.1"/>
    </source>
</evidence>
<comment type="caution">
    <text evidence="1">The sequence shown here is derived from an EMBL/GenBank/DDBJ whole genome shotgun (WGS) entry which is preliminary data.</text>
</comment>
<reference evidence="1 2" key="1">
    <citation type="submission" date="2024-07" db="EMBL/GenBank/DDBJ databases">
        <title>Section-level genome sequencing and comparative genomics of Aspergillus sections Usti and Cavernicolus.</title>
        <authorList>
            <consortium name="Lawrence Berkeley National Laboratory"/>
            <person name="Nybo J.L."/>
            <person name="Vesth T.C."/>
            <person name="Theobald S."/>
            <person name="Frisvad J.C."/>
            <person name="Larsen T.O."/>
            <person name="Kjaerboelling I."/>
            <person name="Rothschild-Mancinelli K."/>
            <person name="Lyhne E.K."/>
            <person name="Kogle M.E."/>
            <person name="Barry K."/>
            <person name="Clum A."/>
            <person name="Na H."/>
            <person name="Ledsgaard L."/>
            <person name="Lin J."/>
            <person name="Lipzen A."/>
            <person name="Kuo A."/>
            <person name="Riley R."/>
            <person name="Mondo S."/>
            <person name="LaButti K."/>
            <person name="Haridas S."/>
            <person name="Pangalinan J."/>
            <person name="Salamov A.A."/>
            <person name="Simmons B.A."/>
            <person name="Magnuson J.K."/>
            <person name="Chen J."/>
            <person name="Drula E."/>
            <person name="Henrissat B."/>
            <person name="Wiebenga A."/>
            <person name="Lubbers R.J."/>
            <person name="Gomes A.C."/>
            <person name="Macurrencykelacurrency M.R."/>
            <person name="Stajich J."/>
            <person name="Grigoriev I.V."/>
            <person name="Mortensen U.H."/>
            <person name="De vries R.P."/>
            <person name="Baker S.E."/>
            <person name="Andersen M.R."/>
        </authorList>
    </citation>
    <scope>NUCLEOTIDE SEQUENCE [LARGE SCALE GENOMIC DNA]</scope>
    <source>
        <strain evidence="1 2">CBS 756.74</strain>
    </source>
</reference>
<keyword evidence="2" id="KW-1185">Reference proteome</keyword>
<dbReference type="Proteomes" id="UP001610444">
    <property type="component" value="Unassembled WGS sequence"/>
</dbReference>
<dbReference type="EMBL" id="JBFXLR010000011">
    <property type="protein sequence ID" value="KAL2854747.1"/>
    <property type="molecule type" value="Genomic_DNA"/>
</dbReference>